<dbReference type="RefSeq" id="WP_245866082.1">
    <property type="nucleotide sequence ID" value="NZ_CP016353.1"/>
</dbReference>
<evidence type="ECO:0000313" key="1">
    <source>
        <dbReference type="EMBL" id="SDC30361.1"/>
    </source>
</evidence>
<dbReference type="STRING" id="530584.SAMN05421630_1011220"/>
<accession>A0A1G6KHR8</accession>
<dbReference type="AlphaFoldDB" id="A0A1G6KHR8"/>
<keyword evidence="2" id="KW-1185">Reference proteome</keyword>
<reference evidence="1 2" key="1">
    <citation type="submission" date="2016-10" db="EMBL/GenBank/DDBJ databases">
        <authorList>
            <person name="de Groot N.N."/>
        </authorList>
    </citation>
    <scope>NUCLEOTIDE SEQUENCE [LARGE SCALE GENOMIC DNA]</scope>
    <source>
        <strain evidence="1 2">CGMCC 4.5506</strain>
    </source>
</reference>
<organism evidence="1 2">
    <name type="scientific">Prauserella marina</name>
    <dbReference type="NCBI Taxonomy" id="530584"/>
    <lineage>
        <taxon>Bacteria</taxon>
        <taxon>Bacillati</taxon>
        <taxon>Actinomycetota</taxon>
        <taxon>Actinomycetes</taxon>
        <taxon>Pseudonocardiales</taxon>
        <taxon>Pseudonocardiaceae</taxon>
        <taxon>Prauserella</taxon>
    </lineage>
</organism>
<evidence type="ECO:0000313" key="2">
    <source>
        <dbReference type="Proteomes" id="UP000199494"/>
    </source>
</evidence>
<dbReference type="EMBL" id="FMZE01000001">
    <property type="protein sequence ID" value="SDC30361.1"/>
    <property type="molecule type" value="Genomic_DNA"/>
</dbReference>
<name>A0A1G6KHR8_9PSEU</name>
<proteinExistence type="predicted"/>
<dbReference type="Proteomes" id="UP000199494">
    <property type="component" value="Unassembled WGS sequence"/>
</dbReference>
<gene>
    <name evidence="1" type="ORF">SAMN05421630_1011220</name>
</gene>
<sequence length="100" mass="11086">MDSDSGRRDPHRPGPAERGMLLTCYADTHGYGWSHVDLFVHAADGRELNWVHWQATENGPGGADAATAKAEPRLRRVSAWRHGVSADGSEYWTARAEWAD</sequence>
<protein>
    <submittedName>
        <fullName evidence="1">Uncharacterized protein</fullName>
    </submittedName>
</protein>